<name>A0A914EFV7_9BILA</name>
<evidence type="ECO:0000313" key="2">
    <source>
        <dbReference type="WBParaSite" id="ACRNAN_scaffold7966.g13233.t1"/>
    </source>
</evidence>
<proteinExistence type="predicted"/>
<dbReference type="AlphaFoldDB" id="A0A914EFV7"/>
<reference evidence="2" key="1">
    <citation type="submission" date="2022-11" db="UniProtKB">
        <authorList>
            <consortium name="WormBaseParasite"/>
        </authorList>
    </citation>
    <scope>IDENTIFICATION</scope>
</reference>
<dbReference type="Proteomes" id="UP000887540">
    <property type="component" value="Unplaced"/>
</dbReference>
<keyword evidence="1" id="KW-1185">Reference proteome</keyword>
<accession>A0A914EFV7</accession>
<evidence type="ECO:0000313" key="1">
    <source>
        <dbReference type="Proteomes" id="UP000887540"/>
    </source>
</evidence>
<organism evidence="1 2">
    <name type="scientific">Acrobeloides nanus</name>
    <dbReference type="NCBI Taxonomy" id="290746"/>
    <lineage>
        <taxon>Eukaryota</taxon>
        <taxon>Metazoa</taxon>
        <taxon>Ecdysozoa</taxon>
        <taxon>Nematoda</taxon>
        <taxon>Chromadorea</taxon>
        <taxon>Rhabditida</taxon>
        <taxon>Tylenchina</taxon>
        <taxon>Cephalobomorpha</taxon>
        <taxon>Cephaloboidea</taxon>
        <taxon>Cephalobidae</taxon>
        <taxon>Acrobeloides</taxon>
    </lineage>
</organism>
<sequence length="98" mass="11690">MSNSGQSSAFNEYDLHLSSLTVGEFKQEIEINGRVLRWLQVKVQIGVGVRRLSLTMRYWLKIMHDEHVAVDLHRPFEKMELLFYRQMYVLQVLMLMEM</sequence>
<dbReference type="WBParaSite" id="ACRNAN_scaffold7966.g13233.t1">
    <property type="protein sequence ID" value="ACRNAN_scaffold7966.g13233.t1"/>
    <property type="gene ID" value="ACRNAN_scaffold7966.g13233"/>
</dbReference>
<protein>
    <submittedName>
        <fullName evidence="2">Uncharacterized protein</fullName>
    </submittedName>
</protein>